<accession>A0A1J5DM66</accession>
<dbReference type="PROSITE" id="PS51257">
    <property type="entry name" value="PROKAR_LIPOPROTEIN"/>
    <property type="match status" value="1"/>
</dbReference>
<dbReference type="Gene3D" id="2.120.10.30">
    <property type="entry name" value="TolB, C-terminal domain"/>
    <property type="match status" value="2"/>
</dbReference>
<dbReference type="PANTHER" id="PTHR36842">
    <property type="entry name" value="PROTEIN TOLB HOMOLOG"/>
    <property type="match status" value="1"/>
</dbReference>
<dbReference type="STRING" id="1817895.AUJ95_08630"/>
<organism evidence="2 3">
    <name type="scientific">Candidatus Desantisbacteria bacterium CG2_30_40_21</name>
    <dbReference type="NCBI Taxonomy" id="1817895"/>
    <lineage>
        <taxon>Bacteria</taxon>
        <taxon>Candidatus Desantisiibacteriota</taxon>
    </lineage>
</organism>
<dbReference type="InterPro" id="IPR011042">
    <property type="entry name" value="6-blade_b-propeller_TolB-like"/>
</dbReference>
<dbReference type="Proteomes" id="UP000183085">
    <property type="component" value="Unassembled WGS sequence"/>
</dbReference>
<comment type="similarity">
    <text evidence="1">Belongs to the TolB family.</text>
</comment>
<dbReference type="Pfam" id="PF07676">
    <property type="entry name" value="PD40"/>
    <property type="match status" value="1"/>
</dbReference>
<comment type="caution">
    <text evidence="2">The sequence shown here is derived from an EMBL/GenBank/DDBJ whole genome shotgun (WGS) entry which is preliminary data.</text>
</comment>
<name>A0A1J5DM66_9BACT</name>
<evidence type="ECO:0000313" key="3">
    <source>
        <dbReference type="Proteomes" id="UP000183085"/>
    </source>
</evidence>
<dbReference type="PANTHER" id="PTHR36842:SF1">
    <property type="entry name" value="PROTEIN TOLB"/>
    <property type="match status" value="1"/>
</dbReference>
<evidence type="ECO:0000256" key="1">
    <source>
        <dbReference type="ARBA" id="ARBA00009820"/>
    </source>
</evidence>
<proteinExistence type="inferred from homology"/>
<evidence type="ECO:0008006" key="4">
    <source>
        <dbReference type="Google" id="ProtNLM"/>
    </source>
</evidence>
<evidence type="ECO:0000313" key="2">
    <source>
        <dbReference type="EMBL" id="OIP37140.1"/>
    </source>
</evidence>
<dbReference type="EMBL" id="MNYI01000221">
    <property type="protein sequence ID" value="OIP37140.1"/>
    <property type="molecule type" value="Genomic_DNA"/>
</dbReference>
<reference evidence="2 3" key="1">
    <citation type="journal article" date="2016" name="Environ. Microbiol.">
        <title>Genomic resolution of a cold subsurface aquifer community provides metabolic insights for novel microbes adapted to high CO concentrations.</title>
        <authorList>
            <person name="Probst A.J."/>
            <person name="Castelle C.J."/>
            <person name="Singh A."/>
            <person name="Brown C.T."/>
            <person name="Anantharaman K."/>
            <person name="Sharon I."/>
            <person name="Hug L.A."/>
            <person name="Burstein D."/>
            <person name="Emerson J.B."/>
            <person name="Thomas B.C."/>
            <person name="Banfield J.F."/>
        </authorList>
    </citation>
    <scope>NUCLEOTIDE SEQUENCE [LARGE SCALE GENOMIC DNA]</scope>
    <source>
        <strain evidence="2">CG2_30_40_21</strain>
    </source>
</reference>
<gene>
    <name evidence="2" type="ORF">AUJ95_08630</name>
</gene>
<dbReference type="InterPro" id="IPR011659">
    <property type="entry name" value="WD40"/>
</dbReference>
<dbReference type="AlphaFoldDB" id="A0A1J5DM66"/>
<dbReference type="SUPFAM" id="SSF69304">
    <property type="entry name" value="Tricorn protease N-terminal domain"/>
    <property type="match status" value="1"/>
</dbReference>
<sequence length="329" mass="37786">MEKFKKFRMFLIAIVIIGCSGCKEKIRLLHPILPSTEIIFVRCKPFAEWSLWGMDRDGKNQIKLIAKPKPIRNPSWSPDGNKIMFVCGYGDAYGDEYAHIPSEIWIIDTATMKTNKISVEKKYKISGDVCWFSSGEQILFTTGTCRRETYIVDISGKNLTKLPIPYKNNESRRSIVCSPIEDTIIICALRGEGWKIYITDSKGRKIERLTEASSSTSEISPCISLDGEWVAFDNSEKGYHKIILISLKTKKRYEISPFSKHLYLSRSMCFSPDEKKLIFEYDIPEVYKNDLYTIDINGKNLKNLTNTPDWDESSLSWRPIVKVGRRGES</sequence>
<protein>
    <recommendedName>
        <fullName evidence="4">Dipeptidylpeptidase IV N-terminal domain-containing protein</fullName>
    </recommendedName>
</protein>